<comment type="caution">
    <text evidence="5">The sequence shown here is derived from an EMBL/GenBank/DDBJ whole genome shotgun (WGS) entry which is preliminary data.</text>
</comment>
<dbReference type="InterPro" id="IPR050327">
    <property type="entry name" value="Proton-linked_MCT"/>
</dbReference>
<evidence type="ECO:0000313" key="5">
    <source>
        <dbReference type="EMBL" id="KAL2068210.1"/>
    </source>
</evidence>
<proteinExistence type="inferred from homology"/>
<dbReference type="Pfam" id="PF07690">
    <property type="entry name" value="MFS_1"/>
    <property type="match status" value="1"/>
</dbReference>
<feature type="transmembrane region" description="Helical" evidence="3">
    <location>
        <begin position="206"/>
        <end position="225"/>
    </location>
</feature>
<feature type="transmembrane region" description="Helical" evidence="3">
    <location>
        <begin position="245"/>
        <end position="267"/>
    </location>
</feature>
<evidence type="ECO:0000259" key="4">
    <source>
        <dbReference type="PROSITE" id="PS50850"/>
    </source>
</evidence>
<comment type="similarity">
    <text evidence="2">Belongs to the major facilitator superfamily. Monocarboxylate porter (TC 2.A.1.13) family.</text>
</comment>
<accession>A0ABR4CE44</accession>
<feature type="transmembrane region" description="Helical" evidence="3">
    <location>
        <begin position="375"/>
        <end position="396"/>
    </location>
</feature>
<organism evidence="5 6">
    <name type="scientific">Oculimacula yallundae</name>
    <dbReference type="NCBI Taxonomy" id="86028"/>
    <lineage>
        <taxon>Eukaryota</taxon>
        <taxon>Fungi</taxon>
        <taxon>Dikarya</taxon>
        <taxon>Ascomycota</taxon>
        <taxon>Pezizomycotina</taxon>
        <taxon>Leotiomycetes</taxon>
        <taxon>Helotiales</taxon>
        <taxon>Ploettnerulaceae</taxon>
        <taxon>Oculimacula</taxon>
    </lineage>
</organism>
<dbReference type="InterPro" id="IPR011701">
    <property type="entry name" value="MFS"/>
</dbReference>
<protein>
    <recommendedName>
        <fullName evidence="4">Major facilitator superfamily (MFS) profile domain-containing protein</fullName>
    </recommendedName>
</protein>
<feature type="domain" description="Major facilitator superfamily (MFS) profile" evidence="4">
    <location>
        <begin position="250"/>
        <end position="444"/>
    </location>
</feature>
<reference evidence="5 6" key="1">
    <citation type="journal article" date="2024" name="Commun. Biol.">
        <title>Comparative genomic analysis of thermophilic fungi reveals convergent evolutionary adaptations and gene losses.</title>
        <authorList>
            <person name="Steindorff A.S."/>
            <person name="Aguilar-Pontes M.V."/>
            <person name="Robinson A.J."/>
            <person name="Andreopoulos B."/>
            <person name="LaButti K."/>
            <person name="Kuo A."/>
            <person name="Mondo S."/>
            <person name="Riley R."/>
            <person name="Otillar R."/>
            <person name="Haridas S."/>
            <person name="Lipzen A."/>
            <person name="Grimwood J."/>
            <person name="Schmutz J."/>
            <person name="Clum A."/>
            <person name="Reid I.D."/>
            <person name="Moisan M.C."/>
            <person name="Butler G."/>
            <person name="Nguyen T.T.M."/>
            <person name="Dewar K."/>
            <person name="Conant G."/>
            <person name="Drula E."/>
            <person name="Henrissat B."/>
            <person name="Hansel C."/>
            <person name="Singer S."/>
            <person name="Hutchinson M.I."/>
            <person name="de Vries R.P."/>
            <person name="Natvig D.O."/>
            <person name="Powell A.J."/>
            <person name="Tsang A."/>
            <person name="Grigoriev I.V."/>
        </authorList>
    </citation>
    <scope>NUCLEOTIDE SEQUENCE [LARGE SCALE GENOMIC DNA]</scope>
    <source>
        <strain evidence="5 6">CBS 494.80</strain>
    </source>
</reference>
<feature type="transmembrane region" description="Helical" evidence="3">
    <location>
        <begin position="142"/>
        <end position="162"/>
    </location>
</feature>
<feature type="transmembrane region" description="Helical" evidence="3">
    <location>
        <begin position="119"/>
        <end position="136"/>
    </location>
</feature>
<feature type="transmembrane region" description="Helical" evidence="3">
    <location>
        <begin position="287"/>
        <end position="308"/>
    </location>
</feature>
<keyword evidence="3" id="KW-1133">Transmembrane helix</keyword>
<dbReference type="Proteomes" id="UP001595075">
    <property type="component" value="Unassembled WGS sequence"/>
</dbReference>
<keyword evidence="3" id="KW-0472">Membrane</keyword>
<keyword evidence="3" id="KW-0812">Transmembrane</keyword>
<comment type="subcellular location">
    <subcellularLocation>
        <location evidence="1">Membrane</location>
        <topology evidence="1">Multi-pass membrane protein</topology>
    </subcellularLocation>
</comment>
<feature type="transmembrane region" description="Helical" evidence="3">
    <location>
        <begin position="315"/>
        <end position="334"/>
    </location>
</feature>
<feature type="transmembrane region" description="Helical" evidence="3">
    <location>
        <begin position="174"/>
        <end position="194"/>
    </location>
</feature>
<dbReference type="PROSITE" id="PS50850">
    <property type="entry name" value="MFS"/>
    <property type="match status" value="1"/>
</dbReference>
<feature type="transmembrane region" description="Helical" evidence="3">
    <location>
        <begin position="85"/>
        <end position="107"/>
    </location>
</feature>
<dbReference type="PANTHER" id="PTHR11360:SF287">
    <property type="entry name" value="MFS MONOCARBOXYLATE TRANSPORTER"/>
    <property type="match status" value="1"/>
</dbReference>
<dbReference type="Gene3D" id="1.20.1250.20">
    <property type="entry name" value="MFS general substrate transporter like domains"/>
    <property type="match status" value="2"/>
</dbReference>
<dbReference type="EMBL" id="JAZHXI010000009">
    <property type="protein sequence ID" value="KAL2068210.1"/>
    <property type="molecule type" value="Genomic_DNA"/>
</dbReference>
<dbReference type="SUPFAM" id="SSF103473">
    <property type="entry name" value="MFS general substrate transporter"/>
    <property type="match status" value="1"/>
</dbReference>
<evidence type="ECO:0000256" key="1">
    <source>
        <dbReference type="ARBA" id="ARBA00004141"/>
    </source>
</evidence>
<dbReference type="PANTHER" id="PTHR11360">
    <property type="entry name" value="MONOCARBOXYLATE TRANSPORTER"/>
    <property type="match status" value="1"/>
</dbReference>
<dbReference type="InterPro" id="IPR036259">
    <property type="entry name" value="MFS_trans_sf"/>
</dbReference>
<sequence length="444" mass="47490">MEAQNVIILNDLSGHLGPNVDETPEEETARQEFSLPRADGGKDAWLFLAAGFVIEALVWGFPFSFGVFQEYYSHHELFSSNSSGIAIIGTTATGIMYMSGLVLFPLYKKYPLLANNIKWAGLPLMATGLLAASFAQNVSHLVLTQGAIYAFGGCIIYYPTLLYIDEWFVQRKGLAFGIMWAGTGAGGLVIPFVLNGLLQRYGFRTTLRVWATALIILSSPLIYFLRPRIPVSRNPTSQRYVGLGFLKSPSFWLLQVGLVIESLGYFIPSLYLPTFASSLGLSRSVGTLLVALLNAAGVVATVLMGMLCDRFHVTTVILISTIGATISVFLLWGLSTALPLLIVFAIVYGFFAGGFVSTNAGVLKMVKGEDPTVDMGLLIGIISAARGVGAIASGPLSEALLKGETWKGRVGLGYGSGYGGLIVFTGVTAGFGGLGFLGKRLGWM</sequence>
<name>A0ABR4CE44_9HELO</name>
<evidence type="ECO:0000313" key="6">
    <source>
        <dbReference type="Proteomes" id="UP001595075"/>
    </source>
</evidence>
<dbReference type="InterPro" id="IPR020846">
    <property type="entry name" value="MFS_dom"/>
</dbReference>
<feature type="transmembrane region" description="Helical" evidence="3">
    <location>
        <begin position="44"/>
        <end position="65"/>
    </location>
</feature>
<keyword evidence="6" id="KW-1185">Reference proteome</keyword>
<feature type="transmembrane region" description="Helical" evidence="3">
    <location>
        <begin position="416"/>
        <end position="437"/>
    </location>
</feature>
<gene>
    <name evidence="5" type="ORF">VTL71DRAFT_16308</name>
</gene>
<evidence type="ECO:0000256" key="2">
    <source>
        <dbReference type="ARBA" id="ARBA00006727"/>
    </source>
</evidence>
<evidence type="ECO:0000256" key="3">
    <source>
        <dbReference type="SAM" id="Phobius"/>
    </source>
</evidence>
<feature type="transmembrane region" description="Helical" evidence="3">
    <location>
        <begin position="340"/>
        <end position="363"/>
    </location>
</feature>